<accession>A0A329SMK1</accession>
<evidence type="ECO:0000256" key="1">
    <source>
        <dbReference type="ARBA" id="ARBA00022614"/>
    </source>
</evidence>
<feature type="domain" description="Protein kinase" evidence="6">
    <location>
        <begin position="526"/>
        <end position="792"/>
    </location>
</feature>
<dbReference type="AlphaFoldDB" id="A0A329SMK1"/>
<dbReference type="GO" id="GO:0005524">
    <property type="term" value="F:ATP binding"/>
    <property type="evidence" value="ECO:0007669"/>
    <property type="project" value="InterPro"/>
</dbReference>
<dbReference type="EMBL" id="RCMV01000808">
    <property type="protein sequence ID" value="KAG3212695.1"/>
    <property type="molecule type" value="Genomic_DNA"/>
</dbReference>
<dbReference type="EMBL" id="MJFZ01000103">
    <property type="protein sequence ID" value="RAW37801.1"/>
    <property type="molecule type" value="Genomic_DNA"/>
</dbReference>
<dbReference type="Gene3D" id="3.80.10.10">
    <property type="entry name" value="Ribonuclease Inhibitor"/>
    <property type="match status" value="1"/>
</dbReference>
<dbReference type="VEuPathDB" id="FungiDB:PC110_g5929"/>
<evidence type="ECO:0000313" key="12">
    <source>
        <dbReference type="EMBL" id="RAW37801.1"/>
    </source>
</evidence>
<evidence type="ECO:0000256" key="4">
    <source>
        <dbReference type="SAM" id="Phobius"/>
    </source>
</evidence>
<dbReference type="Pfam" id="PF13855">
    <property type="entry name" value="LRR_8"/>
    <property type="match status" value="1"/>
</dbReference>
<keyword evidence="13" id="KW-1185">Reference proteome</keyword>
<proteinExistence type="predicted"/>
<evidence type="ECO:0000313" key="9">
    <source>
        <dbReference type="EMBL" id="KAG2970965.1"/>
    </source>
</evidence>
<dbReference type="SMART" id="SM00369">
    <property type="entry name" value="LRR_TYP"/>
    <property type="match status" value="2"/>
</dbReference>
<dbReference type="InterPro" id="IPR003591">
    <property type="entry name" value="Leu-rich_rpt_typical-subtyp"/>
</dbReference>
<reference evidence="11" key="3">
    <citation type="submission" date="2021-01" db="EMBL/GenBank/DDBJ databases">
        <title>Phytophthora aleatoria, a newly-described species from Pinus radiata is distinct from Phytophthora cactorum isolates based on comparative genomics.</title>
        <authorList>
            <person name="Mcdougal R."/>
            <person name="Panda P."/>
            <person name="Williams N."/>
            <person name="Studholme D.J."/>
        </authorList>
    </citation>
    <scope>NUCLEOTIDE SEQUENCE</scope>
    <source>
        <strain evidence="11">NZFS 3830</strain>
    </source>
</reference>
<dbReference type="EMBL" id="JAENGZ010000231">
    <property type="protein sequence ID" value="KAG6964541.1"/>
    <property type="molecule type" value="Genomic_DNA"/>
</dbReference>
<dbReference type="SUPFAM" id="SSF56112">
    <property type="entry name" value="Protein kinase-like (PK-like)"/>
    <property type="match status" value="1"/>
</dbReference>
<dbReference type="Proteomes" id="UP000688947">
    <property type="component" value="Unassembled WGS sequence"/>
</dbReference>
<keyword evidence="1" id="KW-0433">Leucine-rich repeat</keyword>
<dbReference type="EMBL" id="RCMG01000381">
    <property type="protein sequence ID" value="KAG2855330.1"/>
    <property type="molecule type" value="Genomic_DNA"/>
</dbReference>
<keyword evidence="4" id="KW-0812">Transmembrane</keyword>
<keyword evidence="5" id="KW-0732">Signal</keyword>
<dbReference type="Proteomes" id="UP000760860">
    <property type="component" value="Unassembled WGS sequence"/>
</dbReference>
<protein>
    <recommendedName>
        <fullName evidence="6">Protein kinase domain-containing protein</fullName>
    </recommendedName>
</protein>
<dbReference type="Proteomes" id="UP000735874">
    <property type="component" value="Unassembled WGS sequence"/>
</dbReference>
<dbReference type="EMBL" id="RCML01000696">
    <property type="protein sequence ID" value="KAG2970965.1"/>
    <property type="molecule type" value="Genomic_DNA"/>
</dbReference>
<dbReference type="SMART" id="SM00220">
    <property type="entry name" value="S_TKc"/>
    <property type="match status" value="1"/>
</dbReference>
<dbReference type="InterPro" id="IPR051681">
    <property type="entry name" value="Ser/Thr_Kinases-Pseudokinases"/>
</dbReference>
<reference evidence="7" key="2">
    <citation type="submission" date="2018-10" db="EMBL/GenBank/DDBJ databases">
        <title>Effector identification in a new, highly contiguous assembly of the strawberry crown rot pathogen Phytophthora cactorum.</title>
        <authorList>
            <person name="Armitage A.D."/>
            <person name="Nellist C.F."/>
            <person name="Bates H."/>
            <person name="Vickerstaff R.J."/>
            <person name="Harrison R.J."/>
        </authorList>
    </citation>
    <scope>NUCLEOTIDE SEQUENCE</scope>
    <source>
        <strain evidence="7">15-7</strain>
        <strain evidence="8">4040</strain>
        <strain evidence="9">P415</strain>
        <strain evidence="10">P421</strain>
    </source>
</reference>
<dbReference type="Proteomes" id="UP000736787">
    <property type="component" value="Unassembled WGS sequence"/>
</dbReference>
<dbReference type="InterPro" id="IPR011009">
    <property type="entry name" value="Kinase-like_dom_sf"/>
</dbReference>
<keyword evidence="4" id="KW-1133">Transmembrane helix</keyword>
<evidence type="ECO:0000313" key="7">
    <source>
        <dbReference type="EMBL" id="KAG2855330.1"/>
    </source>
</evidence>
<name>A0A329SMK1_9STRA</name>
<dbReference type="GO" id="GO:0004674">
    <property type="term" value="F:protein serine/threonine kinase activity"/>
    <property type="evidence" value="ECO:0007669"/>
    <property type="project" value="TreeGrafter"/>
</dbReference>
<feature type="signal peptide" evidence="5">
    <location>
        <begin position="1"/>
        <end position="30"/>
    </location>
</feature>
<keyword evidence="2" id="KW-0677">Repeat</keyword>
<dbReference type="EMBL" id="RCMK01000569">
    <property type="protein sequence ID" value="KAG2921376.1"/>
    <property type="molecule type" value="Genomic_DNA"/>
</dbReference>
<evidence type="ECO:0000313" key="8">
    <source>
        <dbReference type="EMBL" id="KAG2921376.1"/>
    </source>
</evidence>
<dbReference type="InterPro" id="IPR008271">
    <property type="entry name" value="Ser/Thr_kinase_AS"/>
</dbReference>
<evidence type="ECO:0000256" key="5">
    <source>
        <dbReference type="SAM" id="SignalP"/>
    </source>
</evidence>
<dbReference type="InterPro" id="IPR000719">
    <property type="entry name" value="Prot_kinase_dom"/>
</dbReference>
<evidence type="ECO:0000313" key="11">
    <source>
        <dbReference type="EMBL" id="KAG6964541.1"/>
    </source>
</evidence>
<evidence type="ECO:0000313" key="13">
    <source>
        <dbReference type="Proteomes" id="UP000251314"/>
    </source>
</evidence>
<dbReference type="OrthoDB" id="164695at2759"/>
<dbReference type="PROSITE" id="PS00108">
    <property type="entry name" value="PROTEIN_KINASE_ST"/>
    <property type="match status" value="1"/>
</dbReference>
<dbReference type="PROSITE" id="PS50011">
    <property type="entry name" value="PROTEIN_KINASE_DOM"/>
    <property type="match status" value="1"/>
</dbReference>
<comment type="caution">
    <text evidence="12">The sequence shown here is derived from an EMBL/GenBank/DDBJ whole genome shotgun (WGS) entry which is preliminary data.</text>
</comment>
<dbReference type="Gene3D" id="1.10.510.10">
    <property type="entry name" value="Transferase(Phosphotransferase) domain 1"/>
    <property type="match status" value="1"/>
</dbReference>
<evidence type="ECO:0000313" key="10">
    <source>
        <dbReference type="EMBL" id="KAG3212695.1"/>
    </source>
</evidence>
<dbReference type="PROSITE" id="PS51450">
    <property type="entry name" value="LRR"/>
    <property type="match status" value="1"/>
</dbReference>
<dbReference type="Proteomes" id="UP000251314">
    <property type="component" value="Unassembled WGS sequence"/>
</dbReference>
<feature type="region of interest" description="Disordered" evidence="3">
    <location>
        <begin position="424"/>
        <end position="443"/>
    </location>
</feature>
<dbReference type="PANTHER" id="PTHR44329">
    <property type="entry name" value="SERINE/THREONINE-PROTEIN KINASE TNNI3K-RELATED"/>
    <property type="match status" value="1"/>
</dbReference>
<feature type="transmembrane region" description="Helical" evidence="4">
    <location>
        <begin position="385"/>
        <end position="404"/>
    </location>
</feature>
<dbReference type="Pfam" id="PF00069">
    <property type="entry name" value="Pkinase"/>
    <property type="match status" value="1"/>
</dbReference>
<gene>
    <name evidence="11" type="ORF">JG687_00005928</name>
    <name evidence="12" type="ORF">PC110_g5929</name>
    <name evidence="7" type="ORF">PC113_g12536</name>
    <name evidence="8" type="ORF">PC117_g16251</name>
    <name evidence="9" type="ORF">PC118_g16567</name>
    <name evidence="10" type="ORF">PC129_g16354</name>
</gene>
<feature type="chain" id="PRO_5016383141" description="Protein kinase domain-containing protein" evidence="5">
    <location>
        <begin position="31"/>
        <end position="813"/>
    </location>
</feature>
<dbReference type="SUPFAM" id="SSF52058">
    <property type="entry name" value="L domain-like"/>
    <property type="match status" value="1"/>
</dbReference>
<organism evidence="12 13">
    <name type="scientific">Phytophthora cactorum</name>
    <dbReference type="NCBI Taxonomy" id="29920"/>
    <lineage>
        <taxon>Eukaryota</taxon>
        <taxon>Sar</taxon>
        <taxon>Stramenopiles</taxon>
        <taxon>Oomycota</taxon>
        <taxon>Peronosporomycetes</taxon>
        <taxon>Peronosporales</taxon>
        <taxon>Peronosporaceae</taxon>
        <taxon>Phytophthora</taxon>
    </lineage>
</organism>
<sequence>MAVASTGHAWIQHLGSLGLAWTLILSLVDAECAAGPSTLTTGGCSACDDYALCRGFSLASDCMGSDCKTDGNCTFDCLSVDDSSTTLVVLVEFGDYRSGQEVAAGNYSDADLTGYPDETKDWPSVSNDQVDTLGTIDLSSQVTTFIVSGGAAVSEYPKGKVSRISLTSSFIYLQTEVTKVALQNLDLGTQIDLLPDYLPSSVQTLDLSNTLIQAFPTELGNMASLQRLLLDYNYLTTLGSNDVIDSITTLSLESNNINTFVGTFPDLEYLYLGNNNLTSIPAAIYSHSKLKSLNLVGNKFSSRYFTTDQVNFMRNLDTLGLSESNFQVAVGCDDTEQSVLNGVTVCLTDGDSSGYVGNDSDASGATPVDGLDSTTSGMSSTVTRMVLGIVYGVSAVALVGIFLFTATQKKRSRNPEWNAAVAYNDDHSVSPENGNRQKQRLRSGYNASNKRIKRYSSNFSMGILTSSRGDDDSIDIPVLEASSISTSKYASVVRPTYADSSMKPGDSTSIWDDYELLSLQLCAASIMDIKQLGRGGYATVWLVRYRNLQLLASKRLRSDRYTKKNLAAFVEEIKLVANFDHPNIVKFVGAAWTMESDLQMIIEYMEGGDLRRYLSSPTTPMGWTHHKFGVAISIIEALVYLHSFVPPLLHRDLKSKNVLLSSSLKAKLSDFGKSRFRSDNNTMSGGVGTSRWLAPEVIRGDTDYDRSSDIYSFGVLLTELDTNRIPYSNTRGPTGKVLSDTAIMHRVATGTLYPKLRRTCEQALKELVKRCVAGNPDRRPTASEVANDLQVIQQDMAASLSKRAPWTTDFIGR</sequence>
<dbReference type="InterPro" id="IPR001611">
    <property type="entry name" value="Leu-rich_rpt"/>
</dbReference>
<reference evidence="12 13" key="1">
    <citation type="submission" date="2018-01" db="EMBL/GenBank/DDBJ databases">
        <title>Draft genome of the strawberry crown rot pathogen Phytophthora cactorum.</title>
        <authorList>
            <person name="Armitage A.D."/>
            <person name="Lysoe E."/>
            <person name="Nellist C.F."/>
            <person name="Harrison R.J."/>
            <person name="Brurberg M.B."/>
        </authorList>
    </citation>
    <scope>NUCLEOTIDE SEQUENCE [LARGE SCALE GENOMIC DNA]</scope>
    <source>
        <strain evidence="12 13">10300</strain>
    </source>
</reference>
<evidence type="ECO:0000259" key="6">
    <source>
        <dbReference type="PROSITE" id="PS50011"/>
    </source>
</evidence>
<evidence type="ECO:0000256" key="3">
    <source>
        <dbReference type="SAM" id="MobiDB-lite"/>
    </source>
</evidence>
<dbReference type="PANTHER" id="PTHR44329:SF214">
    <property type="entry name" value="PROTEIN KINASE DOMAIN-CONTAINING PROTEIN"/>
    <property type="match status" value="1"/>
</dbReference>
<evidence type="ECO:0000256" key="2">
    <source>
        <dbReference type="ARBA" id="ARBA00022737"/>
    </source>
</evidence>
<keyword evidence="4" id="KW-0472">Membrane</keyword>
<dbReference type="STRING" id="29920.A0A329SMK1"/>
<dbReference type="Proteomes" id="UP000697107">
    <property type="component" value="Unassembled WGS sequence"/>
</dbReference>
<dbReference type="InterPro" id="IPR032675">
    <property type="entry name" value="LRR_dom_sf"/>
</dbReference>